<protein>
    <submittedName>
        <fullName evidence="2">Uncharacterized protein</fullName>
    </submittedName>
</protein>
<dbReference type="RefSeq" id="WP_129246245.1">
    <property type="nucleotide sequence ID" value="NZ_JABZEL010000007.1"/>
</dbReference>
<name>A0A4Q1R6T9_9ACTN</name>
<feature type="transmembrane region" description="Helical" evidence="1">
    <location>
        <begin position="6"/>
        <end position="33"/>
    </location>
</feature>
<dbReference type="GeneID" id="95777817"/>
<accession>A0A4Q1R6T9</accession>
<reference evidence="2 3" key="1">
    <citation type="submission" date="2019-01" db="EMBL/GenBank/DDBJ databases">
        <title>Draft genome sequences of the type strain Streptomyces sioyaensis DSM 40032 and its novel strain, TM32, a thermotolerant antibiotics-producing actinobacterium.</title>
        <authorList>
            <person name="Nakaew N."/>
            <person name="Lumyong S."/>
            <person name="Sloan W.T."/>
            <person name="Sungthong R."/>
        </authorList>
    </citation>
    <scope>NUCLEOTIDE SEQUENCE [LARGE SCALE GENOMIC DNA]</scope>
    <source>
        <strain evidence="2 3">DSM 40032</strain>
    </source>
</reference>
<evidence type="ECO:0000313" key="3">
    <source>
        <dbReference type="Proteomes" id="UP000289482"/>
    </source>
</evidence>
<dbReference type="EMBL" id="SDIF01000013">
    <property type="protein sequence ID" value="RXS69021.1"/>
    <property type="molecule type" value="Genomic_DNA"/>
</dbReference>
<keyword evidence="1" id="KW-0472">Membrane</keyword>
<proteinExistence type="predicted"/>
<comment type="caution">
    <text evidence="2">The sequence shown here is derived from an EMBL/GenBank/DDBJ whole genome shotgun (WGS) entry which is preliminary data.</text>
</comment>
<evidence type="ECO:0000256" key="1">
    <source>
        <dbReference type="SAM" id="Phobius"/>
    </source>
</evidence>
<sequence>MHIDWHGLVVVCVVSLALVTLLVVVFSLGIVALARSQGPRMNGTGRSSAVQPLARATAFLCFALCAALGGYGIHLIVSHSP</sequence>
<dbReference type="AlphaFoldDB" id="A0A4Q1R6T9"/>
<keyword evidence="1" id="KW-0812">Transmembrane</keyword>
<keyword evidence="1" id="KW-1133">Transmembrane helix</keyword>
<dbReference type="Proteomes" id="UP000289482">
    <property type="component" value="Unassembled WGS sequence"/>
</dbReference>
<evidence type="ECO:0000313" key="2">
    <source>
        <dbReference type="EMBL" id="RXS69021.1"/>
    </source>
</evidence>
<organism evidence="2 3">
    <name type="scientific">Streptomyces sioyaensis</name>
    <dbReference type="NCBI Taxonomy" id="67364"/>
    <lineage>
        <taxon>Bacteria</taxon>
        <taxon>Bacillati</taxon>
        <taxon>Actinomycetota</taxon>
        <taxon>Actinomycetes</taxon>
        <taxon>Kitasatosporales</taxon>
        <taxon>Streptomycetaceae</taxon>
        <taxon>Streptomyces</taxon>
    </lineage>
</organism>
<gene>
    <name evidence="2" type="ORF">EST54_07335</name>
</gene>
<keyword evidence="3" id="KW-1185">Reference proteome</keyword>
<feature type="transmembrane region" description="Helical" evidence="1">
    <location>
        <begin position="53"/>
        <end position="77"/>
    </location>
</feature>